<name>A0AA86S9C0_9FABA</name>
<dbReference type="AlphaFoldDB" id="A0AA86S9C0"/>
<accession>A0AA86S9C0</accession>
<evidence type="ECO:0000313" key="4">
    <source>
        <dbReference type="Proteomes" id="UP001189624"/>
    </source>
</evidence>
<keyword evidence="1" id="KW-0521">NADP</keyword>
<evidence type="ECO:0000256" key="1">
    <source>
        <dbReference type="ARBA" id="ARBA00022857"/>
    </source>
</evidence>
<dbReference type="GO" id="GO:0016491">
    <property type="term" value="F:oxidoreductase activity"/>
    <property type="evidence" value="ECO:0007669"/>
    <property type="project" value="UniProtKB-KW"/>
</dbReference>
<dbReference type="Gramene" id="rna-AYBTSS11_LOCUS11561">
    <property type="protein sequence ID" value="CAJ1943814.1"/>
    <property type="gene ID" value="gene-AYBTSS11_LOCUS11561"/>
</dbReference>
<keyword evidence="2" id="KW-0560">Oxidoreductase</keyword>
<dbReference type="PANTHER" id="PTHR43981:SF6">
    <property type="entry name" value="ALCOHOL DEHYDROGENASE-LIKE C-TERMINAL DOMAIN-CONTAINING PROTEIN"/>
    <property type="match status" value="1"/>
</dbReference>
<dbReference type="Gene3D" id="3.40.50.720">
    <property type="entry name" value="NAD(P)-binding Rossmann-like Domain"/>
    <property type="match status" value="1"/>
</dbReference>
<reference evidence="3" key="1">
    <citation type="submission" date="2023-10" db="EMBL/GenBank/DDBJ databases">
        <authorList>
            <person name="Domelevo Entfellner J.-B."/>
        </authorList>
    </citation>
    <scope>NUCLEOTIDE SEQUENCE</scope>
</reference>
<protein>
    <recommendedName>
        <fullName evidence="5">Alcohol dehydrogenase-like C-terminal domain-containing protein</fullName>
    </recommendedName>
</protein>
<proteinExistence type="predicted"/>
<evidence type="ECO:0000313" key="3">
    <source>
        <dbReference type="EMBL" id="CAJ1943814.1"/>
    </source>
</evidence>
<dbReference type="GO" id="GO:0005739">
    <property type="term" value="C:mitochondrion"/>
    <property type="evidence" value="ECO:0007669"/>
    <property type="project" value="TreeGrafter"/>
</dbReference>
<organism evidence="3 4">
    <name type="scientific">Sphenostylis stenocarpa</name>
    <dbReference type="NCBI Taxonomy" id="92480"/>
    <lineage>
        <taxon>Eukaryota</taxon>
        <taxon>Viridiplantae</taxon>
        <taxon>Streptophyta</taxon>
        <taxon>Embryophyta</taxon>
        <taxon>Tracheophyta</taxon>
        <taxon>Spermatophyta</taxon>
        <taxon>Magnoliopsida</taxon>
        <taxon>eudicotyledons</taxon>
        <taxon>Gunneridae</taxon>
        <taxon>Pentapetalae</taxon>
        <taxon>rosids</taxon>
        <taxon>fabids</taxon>
        <taxon>Fabales</taxon>
        <taxon>Fabaceae</taxon>
        <taxon>Papilionoideae</taxon>
        <taxon>50 kb inversion clade</taxon>
        <taxon>NPAAA clade</taxon>
        <taxon>indigoferoid/millettioid clade</taxon>
        <taxon>Phaseoleae</taxon>
        <taxon>Sphenostylis</taxon>
    </lineage>
</organism>
<sequence length="159" mass="17351">MSNVASLRINVISLLDSLSLKPGATLVQNCGDSEIGRIVIRAAKERKYKTISIIDDKPGTPDIIEELKALGGDIVVPESYTKTWYMQRLVGELSPSAGLNFSDGYQATAVVKAVANGGTFLTYGKKLPQHVVFEDADHKPVEWTAFLKEKNLKLKAFGI</sequence>
<dbReference type="SUPFAM" id="SSF51735">
    <property type="entry name" value="NAD(P)-binding Rossmann-fold domains"/>
    <property type="match status" value="1"/>
</dbReference>
<dbReference type="GO" id="GO:0006631">
    <property type="term" value="P:fatty acid metabolic process"/>
    <property type="evidence" value="ECO:0007669"/>
    <property type="project" value="TreeGrafter"/>
</dbReference>
<dbReference type="EMBL" id="OY731400">
    <property type="protein sequence ID" value="CAJ1943814.1"/>
    <property type="molecule type" value="Genomic_DNA"/>
</dbReference>
<keyword evidence="4" id="KW-1185">Reference proteome</keyword>
<evidence type="ECO:0000256" key="2">
    <source>
        <dbReference type="ARBA" id="ARBA00023002"/>
    </source>
</evidence>
<dbReference type="InterPro" id="IPR051034">
    <property type="entry name" value="Mito_Enoyl-ACP_Reductase"/>
</dbReference>
<dbReference type="Proteomes" id="UP001189624">
    <property type="component" value="Chromosome 3"/>
</dbReference>
<evidence type="ECO:0008006" key="5">
    <source>
        <dbReference type="Google" id="ProtNLM"/>
    </source>
</evidence>
<dbReference type="PANTHER" id="PTHR43981">
    <property type="entry name" value="ENOYL-[ACYL-CARRIER-PROTEIN] REDUCTASE, MITOCHONDRIAL"/>
    <property type="match status" value="1"/>
</dbReference>
<dbReference type="InterPro" id="IPR036291">
    <property type="entry name" value="NAD(P)-bd_dom_sf"/>
</dbReference>
<gene>
    <name evidence="3" type="ORF">AYBTSS11_LOCUS11561</name>
</gene>